<organism evidence="1 2">
    <name type="scientific">Streptomyces capitiformicae</name>
    <dbReference type="NCBI Taxonomy" id="2014920"/>
    <lineage>
        <taxon>Bacteria</taxon>
        <taxon>Bacillati</taxon>
        <taxon>Actinomycetota</taxon>
        <taxon>Actinomycetes</taxon>
        <taxon>Kitasatosporales</taxon>
        <taxon>Streptomycetaceae</taxon>
        <taxon>Streptomyces</taxon>
    </lineage>
</organism>
<gene>
    <name evidence="1" type="ORF">GCM10017771_15720</name>
</gene>
<proteinExistence type="predicted"/>
<evidence type="ECO:0000313" key="2">
    <source>
        <dbReference type="Proteomes" id="UP000603227"/>
    </source>
</evidence>
<reference evidence="1" key="1">
    <citation type="journal article" date="2014" name="Int. J. Syst. Evol. Microbiol.">
        <title>Complete genome sequence of Corynebacterium casei LMG S-19264T (=DSM 44701T), isolated from a smear-ripened cheese.</title>
        <authorList>
            <consortium name="US DOE Joint Genome Institute (JGI-PGF)"/>
            <person name="Walter F."/>
            <person name="Albersmeier A."/>
            <person name="Kalinowski J."/>
            <person name="Ruckert C."/>
        </authorList>
    </citation>
    <scope>NUCLEOTIDE SEQUENCE</scope>
    <source>
        <strain evidence="1">CGMCC 4.7403</strain>
    </source>
</reference>
<name>A0A919GHL7_9ACTN</name>
<sequence>MVAEPSGSVPELGSGGVGMWINVRRARGLSAYQLGGFIHWRLRVRGGLSRSSPRP</sequence>
<dbReference type="Proteomes" id="UP000603227">
    <property type="component" value="Unassembled WGS sequence"/>
</dbReference>
<accession>A0A919GHL7</accession>
<reference evidence="1" key="2">
    <citation type="submission" date="2020-09" db="EMBL/GenBank/DDBJ databases">
        <authorList>
            <person name="Sun Q."/>
            <person name="Zhou Y."/>
        </authorList>
    </citation>
    <scope>NUCLEOTIDE SEQUENCE</scope>
    <source>
        <strain evidence="1">CGMCC 4.7403</strain>
    </source>
</reference>
<protein>
    <submittedName>
        <fullName evidence="1">Uncharacterized protein</fullName>
    </submittedName>
</protein>
<keyword evidence="2" id="KW-1185">Reference proteome</keyword>
<comment type="caution">
    <text evidence="1">The sequence shown here is derived from an EMBL/GenBank/DDBJ whole genome shotgun (WGS) entry which is preliminary data.</text>
</comment>
<dbReference type="AlphaFoldDB" id="A0A919GHL7"/>
<evidence type="ECO:0000313" key="1">
    <source>
        <dbReference type="EMBL" id="GHH84923.1"/>
    </source>
</evidence>
<dbReference type="EMBL" id="BNAT01000004">
    <property type="protein sequence ID" value="GHH84923.1"/>
    <property type="molecule type" value="Genomic_DNA"/>
</dbReference>